<sequence>MGFKDKLTKYYTDSYMQKYGDRMTQFQGNVISVKVEEKCILWIFHKIQAFLIIKPERSRSIIKCRYRKNKWFKKPEFMKISQGHTVIVQGLKSQVSKKDPAEIIDVMNILNMTTKKDLVPVDHSQLKKVRQKQVMR</sequence>
<dbReference type="EMBL" id="VULX01000007">
    <property type="protein sequence ID" value="MSR91101.1"/>
    <property type="molecule type" value="Genomic_DNA"/>
</dbReference>
<dbReference type="Proteomes" id="UP000460287">
    <property type="component" value="Unassembled WGS sequence"/>
</dbReference>
<proteinExistence type="predicted"/>
<dbReference type="AlphaFoldDB" id="A0A7X2MXX3"/>
<evidence type="ECO:0000313" key="2">
    <source>
        <dbReference type="Proteomes" id="UP000460287"/>
    </source>
</evidence>
<reference evidence="1 2" key="1">
    <citation type="submission" date="2019-08" db="EMBL/GenBank/DDBJ databases">
        <title>In-depth cultivation of the pig gut microbiome towards novel bacterial diversity and tailored functional studies.</title>
        <authorList>
            <person name="Wylensek D."/>
            <person name="Hitch T.C.A."/>
            <person name="Clavel T."/>
        </authorList>
    </citation>
    <scope>NUCLEOTIDE SEQUENCE [LARGE SCALE GENOMIC DNA]</scope>
    <source>
        <strain evidence="1 2">WCA-383-APC-5B</strain>
    </source>
</reference>
<dbReference type="RefSeq" id="WP_154530983.1">
    <property type="nucleotide sequence ID" value="NZ_JAQXTV010000198.1"/>
</dbReference>
<organism evidence="1 2">
    <name type="scientific">Inconstantimicrobium porci</name>
    <dbReference type="NCBI Taxonomy" id="2652291"/>
    <lineage>
        <taxon>Bacteria</taxon>
        <taxon>Bacillati</taxon>
        <taxon>Bacillota</taxon>
        <taxon>Clostridia</taxon>
        <taxon>Eubacteriales</taxon>
        <taxon>Clostridiaceae</taxon>
        <taxon>Inconstantimicrobium</taxon>
    </lineage>
</organism>
<gene>
    <name evidence="1" type="ORF">FYJ33_06680</name>
</gene>
<name>A0A7X2MXX3_9CLOT</name>
<protein>
    <submittedName>
        <fullName evidence="1">Uncharacterized protein</fullName>
    </submittedName>
</protein>
<comment type="caution">
    <text evidence="1">The sequence shown here is derived from an EMBL/GenBank/DDBJ whole genome shotgun (WGS) entry which is preliminary data.</text>
</comment>
<evidence type="ECO:0000313" key="1">
    <source>
        <dbReference type="EMBL" id="MSR91101.1"/>
    </source>
</evidence>
<keyword evidence="2" id="KW-1185">Reference proteome</keyword>
<accession>A0A7X2MXX3</accession>